<evidence type="ECO:0000256" key="1">
    <source>
        <dbReference type="SAM" id="MobiDB-lite"/>
    </source>
</evidence>
<dbReference type="InterPro" id="IPR002816">
    <property type="entry name" value="TraB/PrgY/GumN_fam"/>
</dbReference>
<organism evidence="2 3">
    <name type="scientific">Natrarchaeobaculum aegyptiacum</name>
    <dbReference type="NCBI Taxonomy" id="745377"/>
    <lineage>
        <taxon>Archaea</taxon>
        <taxon>Methanobacteriati</taxon>
        <taxon>Methanobacteriota</taxon>
        <taxon>Stenosarchaea group</taxon>
        <taxon>Halobacteria</taxon>
        <taxon>Halobacteriales</taxon>
        <taxon>Natrialbaceae</taxon>
        <taxon>Natrarchaeobaculum</taxon>
    </lineage>
</organism>
<dbReference type="RefSeq" id="WP_086889219.1">
    <property type="nucleotide sequence ID" value="NZ_CP019893.1"/>
</dbReference>
<dbReference type="GeneID" id="32895352"/>
<dbReference type="OrthoDB" id="185689at2157"/>
<dbReference type="KEGG" id="naj:B1756_14725"/>
<dbReference type="Pfam" id="PF01963">
    <property type="entry name" value="TraB_PrgY_gumN"/>
    <property type="match status" value="1"/>
</dbReference>
<evidence type="ECO:0000313" key="3">
    <source>
        <dbReference type="Proteomes" id="UP000250088"/>
    </source>
</evidence>
<dbReference type="EMBL" id="CP019893">
    <property type="protein sequence ID" value="ARS90854.1"/>
    <property type="molecule type" value="Genomic_DNA"/>
</dbReference>
<feature type="region of interest" description="Disordered" evidence="1">
    <location>
        <begin position="243"/>
        <end position="290"/>
    </location>
</feature>
<dbReference type="PANTHER" id="PTHR21530">
    <property type="entry name" value="PHEROMONE SHUTDOWN PROTEIN"/>
    <property type="match status" value="1"/>
</dbReference>
<dbReference type="InterPro" id="IPR046345">
    <property type="entry name" value="TraB_PrgY-like"/>
</dbReference>
<gene>
    <name evidence="2" type="ORF">B1756_14725</name>
</gene>
<protein>
    <recommendedName>
        <fullName evidence="4">Conjugal transfer protein TraB</fullName>
    </recommendedName>
</protein>
<keyword evidence="3" id="KW-1185">Reference proteome</keyword>
<dbReference type="PANTHER" id="PTHR21530:SF7">
    <property type="entry name" value="TRAB DOMAIN-CONTAINING PROTEIN"/>
    <property type="match status" value="1"/>
</dbReference>
<evidence type="ECO:0000313" key="2">
    <source>
        <dbReference type="EMBL" id="ARS90854.1"/>
    </source>
</evidence>
<evidence type="ECO:0008006" key="4">
    <source>
        <dbReference type="Google" id="ProtNLM"/>
    </source>
</evidence>
<sequence length="315" mass="34625">MSGSDSDPEAGSDAADERGSITFVPSVHFSPVHRRRVRRTIREVDPDVVAVELDARRYDRIERSIDGGALDLARDLPPPTALTYRLLRTIQRTVVRLFGLDPELTDMEVAIETAAERGHEVALIDDPLEDTVASLTRRVGIDTIPKLLMRASRLGPEEQARALEMTSLPFRDVRSGDDVQPAIDQMRRLLPEVAEVLVDRRDRSMARRLHALRNEGVDVVAVIGAGHHNGIRDHLERLERLDRTGDTTSAEGIGGSDAASETAVGEEPRDRLDSGVPVGSGDTDVVDEPLDVADLEGVTVPRRRPTRDVTTIPIE</sequence>
<name>A0A2Z2I063_9EURY</name>
<accession>A0A2Z2I063</accession>
<dbReference type="CDD" id="cd14726">
    <property type="entry name" value="TraB_PrgY-like"/>
    <property type="match status" value="1"/>
</dbReference>
<dbReference type="AlphaFoldDB" id="A0A2Z2I063"/>
<dbReference type="Proteomes" id="UP000250088">
    <property type="component" value="Chromosome"/>
</dbReference>
<proteinExistence type="predicted"/>
<reference evidence="3" key="1">
    <citation type="submission" date="2017-02" db="EMBL/GenBank/DDBJ databases">
        <title>Natronthermophilus aegyptiacus gen. nov.,sp. nov., an aerobic, extremely halophilic alkalithermophilic archaeon isolated from the athalassohaline Wadi An Natrun, Egypt.</title>
        <authorList>
            <person name="Zhao B."/>
        </authorList>
    </citation>
    <scope>NUCLEOTIDE SEQUENCE [LARGE SCALE GENOMIC DNA]</scope>
    <source>
        <strain evidence="3">JW/NM-HA 15</strain>
    </source>
</reference>